<dbReference type="InterPro" id="IPR001633">
    <property type="entry name" value="EAL_dom"/>
</dbReference>
<feature type="domain" description="EAL" evidence="1">
    <location>
        <begin position="158"/>
        <end position="418"/>
    </location>
</feature>
<dbReference type="InterPro" id="IPR050706">
    <property type="entry name" value="Cyclic-di-GMP_PDE-like"/>
</dbReference>
<dbReference type="PROSITE" id="PS50883">
    <property type="entry name" value="EAL"/>
    <property type="match status" value="1"/>
</dbReference>
<dbReference type="PANTHER" id="PTHR33121:SF23">
    <property type="entry name" value="CYCLIC DI-GMP PHOSPHODIESTERASE PDEB"/>
    <property type="match status" value="1"/>
</dbReference>
<dbReference type="SUPFAM" id="SSF141868">
    <property type="entry name" value="EAL domain-like"/>
    <property type="match status" value="1"/>
</dbReference>
<sequence>MANTATGGSNYLFVVRLNNAAVIAAAYGPRAVDAALAHLRAGLERALGPVRLSPPAGEGEPGEGEIVARMQAAPLEPALLRALIDELCTDLGTTPLRHEGQRILLSVSVGHADPVMGTGARAVAVQEAEARRCLLAATVSAASEIPRTALARRACREDMAAAATLLEQVARGEAFFAWRPVHKVREPGKVLHHEALLRLPCGRGAPIECGEARGALERLGLAHLLDRQLVSKALDELDADAGTTIALGISAQSLSFHLNGPDATWTELLSRLRRDRDLAGRLILEIHEASPLAAIADALAFVCELRALGVRLAIAGFGSASSAFRRLLVLLPDMVKLDAALLDAACRDDDARARMGQLVGRARSLTGRVIVDGADSALHRELALECGAEWITATCPQDASARRAWFVPRRQDIVENIHPAILRPAPAATAPAEA</sequence>
<dbReference type="Gene3D" id="3.20.20.450">
    <property type="entry name" value="EAL domain"/>
    <property type="match status" value="1"/>
</dbReference>
<dbReference type="InterPro" id="IPR035919">
    <property type="entry name" value="EAL_sf"/>
</dbReference>
<protein>
    <submittedName>
        <fullName evidence="2">EAL domain-containing protein</fullName>
    </submittedName>
</protein>
<accession>A0ABT5WKE7</accession>
<reference evidence="2 3" key="1">
    <citation type="submission" date="2023-03" db="EMBL/GenBank/DDBJ databases">
        <title>NovoSphingobium album sp. nov. isolated from polycyclic aromatic hydrocarbons- and heavy-metal polluted soil.</title>
        <authorList>
            <person name="Liu Z."/>
            <person name="Wang K."/>
        </authorList>
    </citation>
    <scope>NUCLEOTIDE SEQUENCE [LARGE SCALE GENOMIC DNA]</scope>
    <source>
        <strain evidence="2 3">H3SJ31-1</strain>
    </source>
</reference>
<dbReference type="SMART" id="SM00052">
    <property type="entry name" value="EAL"/>
    <property type="match status" value="1"/>
</dbReference>
<dbReference type="Pfam" id="PF00563">
    <property type="entry name" value="EAL"/>
    <property type="match status" value="1"/>
</dbReference>
<organism evidence="2 3">
    <name type="scientific">Novosphingobium album</name>
    <name type="common">ex Liu et al. 2023</name>
    <dbReference type="NCBI Taxonomy" id="3031130"/>
    <lineage>
        <taxon>Bacteria</taxon>
        <taxon>Pseudomonadati</taxon>
        <taxon>Pseudomonadota</taxon>
        <taxon>Alphaproteobacteria</taxon>
        <taxon>Sphingomonadales</taxon>
        <taxon>Sphingomonadaceae</taxon>
        <taxon>Novosphingobium</taxon>
    </lineage>
</organism>
<evidence type="ECO:0000259" key="1">
    <source>
        <dbReference type="PROSITE" id="PS50883"/>
    </source>
</evidence>
<proteinExistence type="predicted"/>
<comment type="caution">
    <text evidence="2">The sequence shown here is derived from an EMBL/GenBank/DDBJ whole genome shotgun (WGS) entry which is preliminary data.</text>
</comment>
<evidence type="ECO:0000313" key="2">
    <source>
        <dbReference type="EMBL" id="MDE8650520.1"/>
    </source>
</evidence>
<name>A0ABT5WKE7_9SPHN</name>
<dbReference type="EMBL" id="JARESE010000004">
    <property type="protein sequence ID" value="MDE8650520.1"/>
    <property type="molecule type" value="Genomic_DNA"/>
</dbReference>
<keyword evidence="3" id="KW-1185">Reference proteome</keyword>
<dbReference type="Proteomes" id="UP001216253">
    <property type="component" value="Unassembled WGS sequence"/>
</dbReference>
<dbReference type="CDD" id="cd01948">
    <property type="entry name" value="EAL"/>
    <property type="match status" value="1"/>
</dbReference>
<evidence type="ECO:0000313" key="3">
    <source>
        <dbReference type="Proteomes" id="UP001216253"/>
    </source>
</evidence>
<gene>
    <name evidence="2" type="ORF">PYV00_02155</name>
</gene>
<dbReference type="PANTHER" id="PTHR33121">
    <property type="entry name" value="CYCLIC DI-GMP PHOSPHODIESTERASE PDEF"/>
    <property type="match status" value="1"/>
</dbReference>
<dbReference type="RefSeq" id="WP_275226613.1">
    <property type="nucleotide sequence ID" value="NZ_JARESE010000004.1"/>
</dbReference>